<keyword evidence="1" id="KW-1003">Cell membrane</keyword>
<evidence type="ECO:0000259" key="11">
    <source>
        <dbReference type="Pfam" id="PF01435"/>
    </source>
</evidence>
<evidence type="ECO:0000256" key="2">
    <source>
        <dbReference type="ARBA" id="ARBA00022670"/>
    </source>
</evidence>
<evidence type="ECO:0000256" key="4">
    <source>
        <dbReference type="ARBA" id="ARBA00022723"/>
    </source>
</evidence>
<comment type="similarity">
    <text evidence="10">Belongs to the peptidase M48 family.</text>
</comment>
<evidence type="ECO:0000256" key="3">
    <source>
        <dbReference type="ARBA" id="ARBA00022692"/>
    </source>
</evidence>
<accession>A0A2M7FZH2</accession>
<keyword evidence="9" id="KW-0472">Membrane</keyword>
<evidence type="ECO:0000313" key="13">
    <source>
        <dbReference type="Proteomes" id="UP000231019"/>
    </source>
</evidence>
<evidence type="ECO:0000256" key="8">
    <source>
        <dbReference type="ARBA" id="ARBA00023049"/>
    </source>
</evidence>
<sequence>MSQTEADIPADAERKRLRCRYCHKNNAYWDNHDKAPNCRRCKLPLSEEPHLKWQFVDPDAYAHPLDRQALQALRQIPGIDMILKKLLALTVERMIRVACNANSLQVGPDQFPDLDAKLEVVCQTLNVRKPKLYVSVTDNFGGIAMNAETSGTEDPFIIIYAGLLERLSDEELLAVLAHEVGHIHCQHLLYRAAAITLLLITQGVLNAAGIGAILGTIGMPIQMALLMWSQKAELSCDRAALLVTQNPRVVMSALMKLAGGSLKGEANLDAFIKQAKEFERAYEEDFLDKFWTLMLASRSTHPFPVWRISEIIKWTEDLSPKSYQALLRSEKQILPPEP</sequence>
<comment type="caution">
    <text evidence="12">The sequence shown here is derived from an EMBL/GenBank/DDBJ whole genome shotgun (WGS) entry which is preliminary data.</text>
</comment>
<evidence type="ECO:0000256" key="6">
    <source>
        <dbReference type="ARBA" id="ARBA00022833"/>
    </source>
</evidence>
<dbReference type="EMBL" id="PFFQ01000056">
    <property type="protein sequence ID" value="PIW14797.1"/>
    <property type="molecule type" value="Genomic_DNA"/>
</dbReference>
<dbReference type="CDD" id="cd07325">
    <property type="entry name" value="M48_Ste24p_like"/>
    <property type="match status" value="1"/>
</dbReference>
<organism evidence="12 13">
    <name type="scientific">bacterium (Candidatus Blackallbacteria) CG17_big_fil_post_rev_8_21_14_2_50_48_46</name>
    <dbReference type="NCBI Taxonomy" id="2014261"/>
    <lineage>
        <taxon>Bacteria</taxon>
        <taxon>Candidatus Blackallbacteria</taxon>
    </lineage>
</organism>
<dbReference type="PANTHER" id="PTHR43221">
    <property type="entry name" value="PROTEASE HTPX"/>
    <property type="match status" value="1"/>
</dbReference>
<dbReference type="GO" id="GO:0006508">
    <property type="term" value="P:proteolysis"/>
    <property type="evidence" value="ECO:0007669"/>
    <property type="project" value="UniProtKB-KW"/>
</dbReference>
<proteinExistence type="inferred from homology"/>
<evidence type="ECO:0000313" key="12">
    <source>
        <dbReference type="EMBL" id="PIW14797.1"/>
    </source>
</evidence>
<keyword evidence="5 10" id="KW-0378">Hydrolase</keyword>
<keyword evidence="7" id="KW-1133">Transmembrane helix</keyword>
<dbReference type="InterPro" id="IPR001915">
    <property type="entry name" value="Peptidase_M48"/>
</dbReference>
<protein>
    <submittedName>
        <fullName evidence="12">Peptidase M48</fullName>
    </submittedName>
</protein>
<keyword evidence="4" id="KW-0479">Metal-binding</keyword>
<keyword evidence="3" id="KW-0812">Transmembrane</keyword>
<comment type="cofactor">
    <cofactor evidence="10">
        <name>Zn(2+)</name>
        <dbReference type="ChEBI" id="CHEBI:29105"/>
    </cofactor>
    <text evidence="10">Binds 1 zinc ion per subunit.</text>
</comment>
<keyword evidence="2 10" id="KW-0645">Protease</keyword>
<keyword evidence="6 10" id="KW-0862">Zinc</keyword>
<evidence type="ECO:0000256" key="5">
    <source>
        <dbReference type="ARBA" id="ARBA00022801"/>
    </source>
</evidence>
<name>A0A2M7FZH2_9BACT</name>
<evidence type="ECO:0000256" key="1">
    <source>
        <dbReference type="ARBA" id="ARBA00022475"/>
    </source>
</evidence>
<dbReference type="AlphaFoldDB" id="A0A2M7FZH2"/>
<dbReference type="InterPro" id="IPR050083">
    <property type="entry name" value="HtpX_protease"/>
</dbReference>
<dbReference type="Pfam" id="PF01435">
    <property type="entry name" value="Peptidase_M48"/>
    <property type="match status" value="1"/>
</dbReference>
<evidence type="ECO:0000256" key="10">
    <source>
        <dbReference type="RuleBase" id="RU003983"/>
    </source>
</evidence>
<dbReference type="Proteomes" id="UP000231019">
    <property type="component" value="Unassembled WGS sequence"/>
</dbReference>
<dbReference type="GO" id="GO:0004222">
    <property type="term" value="F:metalloendopeptidase activity"/>
    <property type="evidence" value="ECO:0007669"/>
    <property type="project" value="InterPro"/>
</dbReference>
<dbReference type="Gene3D" id="3.30.2010.10">
    <property type="entry name" value="Metalloproteases ('zincins'), catalytic domain"/>
    <property type="match status" value="1"/>
</dbReference>
<gene>
    <name evidence="12" type="ORF">COW36_20555</name>
</gene>
<evidence type="ECO:0000256" key="9">
    <source>
        <dbReference type="ARBA" id="ARBA00023136"/>
    </source>
</evidence>
<keyword evidence="8 10" id="KW-0482">Metalloprotease</keyword>
<dbReference type="PANTHER" id="PTHR43221:SF3">
    <property type="entry name" value="SLL1280 PROTEIN"/>
    <property type="match status" value="1"/>
</dbReference>
<evidence type="ECO:0000256" key="7">
    <source>
        <dbReference type="ARBA" id="ARBA00022989"/>
    </source>
</evidence>
<dbReference type="GO" id="GO:0046872">
    <property type="term" value="F:metal ion binding"/>
    <property type="evidence" value="ECO:0007669"/>
    <property type="project" value="UniProtKB-KW"/>
</dbReference>
<feature type="domain" description="Peptidase M48" evidence="11">
    <location>
        <begin position="109"/>
        <end position="314"/>
    </location>
</feature>
<reference evidence="12 13" key="1">
    <citation type="submission" date="2017-09" db="EMBL/GenBank/DDBJ databases">
        <title>Depth-based differentiation of microbial function through sediment-hosted aquifers and enrichment of novel symbionts in the deep terrestrial subsurface.</title>
        <authorList>
            <person name="Probst A.J."/>
            <person name="Ladd B."/>
            <person name="Jarett J.K."/>
            <person name="Geller-Mcgrath D.E."/>
            <person name="Sieber C.M."/>
            <person name="Emerson J.B."/>
            <person name="Anantharaman K."/>
            <person name="Thomas B.C."/>
            <person name="Malmstrom R."/>
            <person name="Stieglmeier M."/>
            <person name="Klingl A."/>
            <person name="Woyke T."/>
            <person name="Ryan C.M."/>
            <person name="Banfield J.F."/>
        </authorList>
    </citation>
    <scope>NUCLEOTIDE SEQUENCE [LARGE SCALE GENOMIC DNA]</scope>
    <source>
        <strain evidence="12">CG17_big_fil_post_rev_8_21_14_2_50_48_46</strain>
    </source>
</reference>